<dbReference type="Proteomes" id="UP001212263">
    <property type="component" value="Unassembled WGS sequence"/>
</dbReference>
<dbReference type="RefSeq" id="WP_022159646.1">
    <property type="nucleotide sequence ID" value="NZ_CABJFF010000013.1"/>
</dbReference>
<evidence type="ECO:0000313" key="8">
    <source>
        <dbReference type="Proteomes" id="UP000284243"/>
    </source>
</evidence>
<evidence type="ECO:0000259" key="1">
    <source>
        <dbReference type="Pfam" id="PF14080"/>
    </source>
</evidence>
<dbReference type="AlphaFoldDB" id="A0A1Y3Y7Y4"/>
<reference evidence="3" key="3">
    <citation type="submission" date="2023-01" db="EMBL/GenBank/DDBJ databases">
        <title>Human gut microbiome strain richness.</title>
        <authorList>
            <person name="Chen-Liaw A."/>
        </authorList>
    </citation>
    <scope>NUCLEOTIDE SEQUENCE</scope>
    <source>
        <strain evidence="3">RTP21484st1_B7_RTP21484_190118</strain>
    </source>
</reference>
<feature type="domain" description="DUF4261" evidence="1">
    <location>
        <begin position="207"/>
        <end position="287"/>
    </location>
</feature>
<dbReference type="Proteomes" id="UP000283426">
    <property type="component" value="Unassembled WGS sequence"/>
</dbReference>
<dbReference type="Pfam" id="PF14080">
    <property type="entry name" value="DUF4261"/>
    <property type="match status" value="1"/>
</dbReference>
<evidence type="ECO:0000313" key="3">
    <source>
        <dbReference type="EMBL" id="MDB9222752.1"/>
    </source>
</evidence>
<dbReference type="Proteomes" id="UP000284434">
    <property type="component" value="Unassembled WGS sequence"/>
</dbReference>
<evidence type="ECO:0000313" key="4">
    <source>
        <dbReference type="EMBL" id="RGU54835.1"/>
    </source>
</evidence>
<dbReference type="EMBL" id="JAQMRD010000007">
    <property type="protein sequence ID" value="MDB9222752.1"/>
    <property type="molecule type" value="Genomic_DNA"/>
</dbReference>
<dbReference type="Proteomes" id="UP001199750">
    <property type="component" value="Unassembled WGS sequence"/>
</dbReference>
<proteinExistence type="predicted"/>
<evidence type="ECO:0000313" key="2">
    <source>
        <dbReference type="EMBL" id="MCG4961857.1"/>
    </source>
</evidence>
<organism evidence="4 8">
    <name type="scientific">Odoribacter splanchnicus</name>
    <dbReference type="NCBI Taxonomy" id="28118"/>
    <lineage>
        <taxon>Bacteria</taxon>
        <taxon>Pseudomonadati</taxon>
        <taxon>Bacteroidota</taxon>
        <taxon>Bacteroidia</taxon>
        <taxon>Bacteroidales</taxon>
        <taxon>Odoribacteraceae</taxon>
        <taxon>Odoribacter</taxon>
    </lineage>
</organism>
<gene>
    <name evidence="5" type="ORF">DWW24_08880</name>
    <name evidence="4" type="ORF">DWW57_14715</name>
    <name evidence="6" type="ORF">DXA53_09785</name>
    <name evidence="2" type="ORF">L0P03_18730</name>
    <name evidence="3" type="ORF">PN645_06980</name>
</gene>
<dbReference type="EMBL" id="QSCO01000012">
    <property type="protein sequence ID" value="RGY06464.1"/>
    <property type="molecule type" value="Genomic_DNA"/>
</dbReference>
<accession>A0A1Y3Y7Y4</accession>
<dbReference type="EMBL" id="QRYW01000016">
    <property type="protein sequence ID" value="RGV26832.1"/>
    <property type="molecule type" value="Genomic_DNA"/>
</dbReference>
<reference evidence="7 8" key="1">
    <citation type="submission" date="2018-08" db="EMBL/GenBank/DDBJ databases">
        <title>A genome reference for cultivated species of the human gut microbiota.</title>
        <authorList>
            <person name="Zou Y."/>
            <person name="Xue W."/>
            <person name="Luo G."/>
        </authorList>
    </citation>
    <scope>NUCLEOTIDE SEQUENCE [LARGE SCALE GENOMIC DNA]</scope>
    <source>
        <strain evidence="5 7">AF14-6AC</strain>
        <strain evidence="4 8">AF16-14</strain>
        <strain evidence="6 9">OF03-11</strain>
    </source>
</reference>
<dbReference type="EMBL" id="JAKNDN010000048">
    <property type="protein sequence ID" value="MCG4961857.1"/>
    <property type="molecule type" value="Genomic_DNA"/>
</dbReference>
<dbReference type="Proteomes" id="UP000284243">
    <property type="component" value="Unassembled WGS sequence"/>
</dbReference>
<sequence length="299" mass="33986">MGTSDNGQEVLRQNLEEKGTFQALYQMHLLFREKGKRPEGKKILGRLQKEFGQVDLVADVDHSLATFAIADFPVEYKKDKKVIPAQVLMADFTPFDPASVDRMQRSQLWDCPDGEKLLDSCKYKLMLSDFLAAGLEYKLRCRMLARWLEIALELFDDCVGVWIPASGKLLTRQQLLNNPYRGDDRFLYFGVNIRFFNIQGTEDMMVDSLGLYAVGLPDVQYHFHGLDPNDVVDHAYRAVGYLFGHDAPVKPGETIGGLKDGQLSAEVHWPCRYEKALLQPEREVMDICPGEYASGNRPE</sequence>
<evidence type="ECO:0000313" key="6">
    <source>
        <dbReference type="EMBL" id="RGY06464.1"/>
    </source>
</evidence>
<evidence type="ECO:0000313" key="9">
    <source>
        <dbReference type="Proteomes" id="UP000284434"/>
    </source>
</evidence>
<evidence type="ECO:0000313" key="5">
    <source>
        <dbReference type="EMBL" id="RGV26832.1"/>
    </source>
</evidence>
<reference evidence="2" key="2">
    <citation type="submission" date="2022-01" db="EMBL/GenBank/DDBJ databases">
        <title>Collection of gut derived symbiotic bacterial strains cultured from healthy donors.</title>
        <authorList>
            <person name="Lin H."/>
            <person name="Kohout C."/>
            <person name="Waligurski E."/>
            <person name="Pamer E.G."/>
        </authorList>
    </citation>
    <scope>NUCLEOTIDE SEQUENCE</scope>
    <source>
        <strain evidence="2">DFI.1.149</strain>
    </source>
</reference>
<protein>
    <submittedName>
        <fullName evidence="4">DUF4261 domain-containing protein</fullName>
    </submittedName>
</protein>
<dbReference type="EMBL" id="QRYC01000025">
    <property type="protein sequence ID" value="RGU54835.1"/>
    <property type="molecule type" value="Genomic_DNA"/>
</dbReference>
<dbReference type="InterPro" id="IPR025357">
    <property type="entry name" value="DUF4261"/>
</dbReference>
<name>A0A1Y3Y7Y4_9BACT</name>
<evidence type="ECO:0000313" key="7">
    <source>
        <dbReference type="Proteomes" id="UP000283426"/>
    </source>
</evidence>
<comment type="caution">
    <text evidence="4">The sequence shown here is derived from an EMBL/GenBank/DDBJ whole genome shotgun (WGS) entry which is preliminary data.</text>
</comment>